<gene>
    <name evidence="6" type="ORF">A1O3_06564</name>
</gene>
<dbReference type="HOGENOM" id="CLU_000537_1_2_1"/>
<feature type="compositionally biased region" description="Basic and acidic residues" evidence="3">
    <location>
        <begin position="1021"/>
        <end position="1033"/>
    </location>
</feature>
<dbReference type="RefSeq" id="XP_007734872.1">
    <property type="nucleotide sequence ID" value="XM_007736682.1"/>
</dbReference>
<keyword evidence="1" id="KW-0808">Transferase</keyword>
<reference evidence="6 7" key="1">
    <citation type="submission" date="2013-03" db="EMBL/GenBank/DDBJ databases">
        <title>The Genome Sequence of Capronia epimyces CBS 606.96.</title>
        <authorList>
            <consortium name="The Broad Institute Genomics Platform"/>
            <person name="Cuomo C."/>
            <person name="de Hoog S."/>
            <person name="Gorbushina A."/>
            <person name="Walker B."/>
            <person name="Young S.K."/>
            <person name="Zeng Q."/>
            <person name="Gargeya S."/>
            <person name="Fitzgerald M."/>
            <person name="Haas B."/>
            <person name="Abouelleil A."/>
            <person name="Allen A.W."/>
            <person name="Alvarado L."/>
            <person name="Arachchi H.M."/>
            <person name="Berlin A.M."/>
            <person name="Chapman S.B."/>
            <person name="Gainer-Dewar J."/>
            <person name="Goldberg J."/>
            <person name="Griggs A."/>
            <person name="Gujja S."/>
            <person name="Hansen M."/>
            <person name="Howarth C."/>
            <person name="Imamovic A."/>
            <person name="Ireland A."/>
            <person name="Larimer J."/>
            <person name="McCowan C."/>
            <person name="Murphy C."/>
            <person name="Pearson M."/>
            <person name="Poon T.W."/>
            <person name="Priest M."/>
            <person name="Roberts A."/>
            <person name="Saif S."/>
            <person name="Shea T."/>
            <person name="Sisk P."/>
            <person name="Sykes S."/>
            <person name="Wortman J."/>
            <person name="Nusbaum C."/>
            <person name="Birren B."/>
        </authorList>
    </citation>
    <scope>NUCLEOTIDE SEQUENCE [LARGE SCALE GENOMIC DNA]</scope>
    <source>
        <strain evidence="6 7">CBS 606.96</strain>
    </source>
</reference>
<keyword evidence="7" id="KW-1185">Reference proteome</keyword>
<feature type="compositionally biased region" description="Basic and acidic residues" evidence="3">
    <location>
        <begin position="952"/>
        <end position="1013"/>
    </location>
</feature>
<accession>W9YKF6</accession>
<dbReference type="CDD" id="cd03784">
    <property type="entry name" value="GT1_Gtf-like"/>
    <property type="match status" value="1"/>
</dbReference>
<dbReference type="Pfam" id="PF03033">
    <property type="entry name" value="Glyco_transf_28"/>
    <property type="match status" value="1"/>
</dbReference>
<dbReference type="InterPro" id="IPR002213">
    <property type="entry name" value="UDP_glucos_trans"/>
</dbReference>
<organism evidence="6 7">
    <name type="scientific">Capronia epimyces CBS 606.96</name>
    <dbReference type="NCBI Taxonomy" id="1182542"/>
    <lineage>
        <taxon>Eukaryota</taxon>
        <taxon>Fungi</taxon>
        <taxon>Dikarya</taxon>
        <taxon>Ascomycota</taxon>
        <taxon>Pezizomycotina</taxon>
        <taxon>Eurotiomycetes</taxon>
        <taxon>Chaetothyriomycetidae</taxon>
        <taxon>Chaetothyriales</taxon>
        <taxon>Herpotrichiellaceae</taxon>
        <taxon>Capronia</taxon>
    </lineage>
</organism>
<dbReference type="Pfam" id="PF06722">
    <property type="entry name" value="EryCIII-like_C"/>
    <property type="match status" value="1"/>
</dbReference>
<dbReference type="FunFam" id="3.40.50.2000:FF:000009">
    <property type="entry name" value="Sterol 3-beta-glucosyltransferase UGT80A2"/>
    <property type="match status" value="1"/>
</dbReference>
<evidence type="ECO:0000256" key="1">
    <source>
        <dbReference type="ARBA" id="ARBA00022679"/>
    </source>
</evidence>
<dbReference type="GO" id="GO:0006629">
    <property type="term" value="P:lipid metabolic process"/>
    <property type="evidence" value="ECO:0007669"/>
    <property type="project" value="UniProtKB-KW"/>
</dbReference>
<dbReference type="Gene3D" id="3.40.50.2000">
    <property type="entry name" value="Glycogen Phosphorylase B"/>
    <property type="match status" value="2"/>
</dbReference>
<feature type="compositionally biased region" description="Basic and acidic residues" evidence="3">
    <location>
        <begin position="1042"/>
        <end position="1061"/>
    </location>
</feature>
<feature type="region of interest" description="Disordered" evidence="3">
    <location>
        <begin position="585"/>
        <end position="640"/>
    </location>
</feature>
<name>W9YKF6_9EURO</name>
<keyword evidence="2" id="KW-0443">Lipid metabolism</keyword>
<dbReference type="Proteomes" id="UP000019478">
    <property type="component" value="Unassembled WGS sequence"/>
</dbReference>
<protein>
    <submittedName>
        <fullName evidence="6">Uncharacterized protein</fullName>
    </submittedName>
</protein>
<feature type="compositionally biased region" description="Basic residues" evidence="3">
    <location>
        <begin position="793"/>
        <end position="821"/>
    </location>
</feature>
<feature type="compositionally biased region" description="Basic and acidic residues" evidence="3">
    <location>
        <begin position="589"/>
        <end position="599"/>
    </location>
</feature>
<dbReference type="OrthoDB" id="4119059at2759"/>
<dbReference type="PANTHER" id="PTHR48050">
    <property type="entry name" value="STEROL 3-BETA-GLUCOSYLTRANSFERASE"/>
    <property type="match status" value="1"/>
</dbReference>
<dbReference type="AlphaFoldDB" id="W9YKF6"/>
<comment type="caution">
    <text evidence="6">The sequence shown here is derived from an EMBL/GenBank/DDBJ whole genome shotgun (WGS) entry which is preliminary data.</text>
</comment>
<dbReference type="InterPro" id="IPR004276">
    <property type="entry name" value="GlycoTrans_28_N"/>
</dbReference>
<dbReference type="GO" id="GO:0016906">
    <property type="term" value="F:sterol 3-beta-glucosyltransferase activity"/>
    <property type="evidence" value="ECO:0007669"/>
    <property type="project" value="UniProtKB-ARBA"/>
</dbReference>
<dbReference type="InterPro" id="IPR050426">
    <property type="entry name" value="Glycosyltransferase_28"/>
</dbReference>
<feature type="domain" description="Glycosyltransferase family 28 N-terminal" evidence="4">
    <location>
        <begin position="65"/>
        <end position="212"/>
    </location>
</feature>
<evidence type="ECO:0000256" key="3">
    <source>
        <dbReference type="SAM" id="MobiDB-lite"/>
    </source>
</evidence>
<feature type="region of interest" description="Disordered" evidence="3">
    <location>
        <begin position="789"/>
        <end position="832"/>
    </location>
</feature>
<sequence length="1109" mass="123336">MDLQRTVDDTGRVHLDLDSYSEDEINWLLRRFLPPEKQGSQCSTLPQADDAPQYQSELPPPPLNVVIQLIGSRGDVQPFVALGMLLKQRYGHRVRIATHSRFQRFVTEHGLLFFDIGGDPEQLMSFMVQNPGLLPGYASLREGQVKLHREMMFSIFKRAWKSCIETGADGTPFVADVIVANPPSFAHIHCAEKLGVPVHLMFTMPYSPTGAFPHPLTNIRGIPFGKDLSNRLSYYMVERLTWLGLGEAVNRFRENVLHLEPLNLARAPNLVQKLGIPHTYCWSPSLLSKPKDWAAGISIAGFYLLPDEDTSFNPPSDLSLFLKTGDPPVYIGFGSIVMGDSGKLTSLVLEAVKQAGVRAIISKGWLGLGDGQPLPQDIFAVDDVPHTWLFRHVSAVIHHGGAGTTAAGLCAGKATVIVPFFGDQYFWGKVVHAAGAGPQPVEHVNLTADILARQIREVMDPRIQARAREIGAAIQHDRGCENSARSLHQSFDLDAARCHLIRDRIAVWEMKGSGVRLSCLAAAVLVDRGYIQYGQLRLLRHKEYRMEDRPVDPLSGGALAFLGSFQDIVGESYNFSKHLVRAAIPRSSQADRDRPKESSQTEGGSGFPTATADQRPVLRDGSPALPGQQPEDPSDHRVTTHHASGMLKSAGRFSKAVASTPLDFCLGIARGFQSIPIMYGDKTVRHREKVSGVMSGAQVGVKELAYGFYDGITGIATQPIRGYKEHNVPVVGLVSGIGKGLGGLVLKPGAGIFGLPAYAFQGISQEMHRVFGRNDEAHIALSRCLQGRYKMQGSHRKSRSRSRSPHRHEGKRSRHRSRSPRHASSSTRALPYGAREISRHDLQMYRPMFALYLDIQKQLDIEDLDEKEVRGRWKSFVGKWNRGELAEGWYDPKTLEKARATSSKSEPNRAGAGSDDEDEYGPPPPASSSTVRDDRGFQARGYGASIPSLQDLRARDEQVQEDANAAKDKHRETFRQERMLERKLQKERLDEIAPRAEPGTRERQLEKKREMAESNRAFATSKEEGDVDLREAEVMGDEDSLGELKKMQKENERRKNDREIRKEEILRARREEREARLAKVKEKEDRTMAMFKEIAKARFGGGGAEGGHS</sequence>
<evidence type="ECO:0000259" key="5">
    <source>
        <dbReference type="Pfam" id="PF06722"/>
    </source>
</evidence>
<evidence type="ECO:0000313" key="7">
    <source>
        <dbReference type="Proteomes" id="UP000019478"/>
    </source>
</evidence>
<evidence type="ECO:0000313" key="6">
    <source>
        <dbReference type="EMBL" id="EXJ82749.1"/>
    </source>
</evidence>
<dbReference type="STRING" id="1182542.W9YKF6"/>
<dbReference type="GO" id="GO:0005975">
    <property type="term" value="P:carbohydrate metabolic process"/>
    <property type="evidence" value="ECO:0007669"/>
    <property type="project" value="InterPro"/>
</dbReference>
<feature type="domain" description="Erythromycin biosynthesis protein CIII-like C-terminal" evidence="5">
    <location>
        <begin position="372"/>
        <end position="463"/>
    </location>
</feature>
<feature type="region of interest" description="Disordered" evidence="3">
    <location>
        <begin position="37"/>
        <end position="57"/>
    </location>
</feature>
<proteinExistence type="predicted"/>
<evidence type="ECO:0000259" key="4">
    <source>
        <dbReference type="Pfam" id="PF03033"/>
    </source>
</evidence>
<evidence type="ECO:0000256" key="2">
    <source>
        <dbReference type="ARBA" id="ARBA00023098"/>
    </source>
</evidence>
<dbReference type="PANTHER" id="PTHR48050:SF13">
    <property type="entry name" value="STEROL 3-BETA-GLUCOSYLTRANSFERASE UGT80A2"/>
    <property type="match status" value="1"/>
</dbReference>
<dbReference type="GeneID" id="19170672"/>
<dbReference type="EMBL" id="AMGY01000005">
    <property type="protein sequence ID" value="EXJ82749.1"/>
    <property type="molecule type" value="Genomic_DNA"/>
</dbReference>
<dbReference type="InterPro" id="IPR010610">
    <property type="entry name" value="EryCIII-like_C"/>
</dbReference>
<feature type="region of interest" description="Disordered" evidence="3">
    <location>
        <begin position="897"/>
        <end position="1061"/>
    </location>
</feature>
<dbReference type="eggNOG" id="KOG1192">
    <property type="taxonomic scope" value="Eukaryota"/>
</dbReference>
<dbReference type="SUPFAM" id="SSF53756">
    <property type="entry name" value="UDP-Glycosyltransferase/glycogen phosphorylase"/>
    <property type="match status" value="1"/>
</dbReference>